<gene>
    <name evidence="1" type="ORF">TX73_000750</name>
</gene>
<protein>
    <submittedName>
        <fullName evidence="1">Uncharacterized protein</fullName>
    </submittedName>
</protein>
<dbReference type="RefSeq" id="WP_012493952.1">
    <property type="nucleotide sequence ID" value="NZ_CP116810.1"/>
</dbReference>
<proteinExistence type="predicted"/>
<evidence type="ECO:0000313" key="1">
    <source>
        <dbReference type="EMBL" id="WCL90269.1"/>
    </source>
</evidence>
<dbReference type="EMBL" id="CP116810">
    <property type="protein sequence ID" value="WCL90269.1"/>
    <property type="molecule type" value="Genomic_DNA"/>
</dbReference>
<dbReference type="Proteomes" id="UP000001426">
    <property type="component" value="Chromosome"/>
</dbReference>
<name>A0AAF0BMX7_RHOPA</name>
<sequence length="60" mass="6709">MNQFKLGDEVCKDNGRRGVVRAIFVNREAARMCAVEINGALDFIEESRLSPQQQRADLAA</sequence>
<organism evidence="1 2">
    <name type="scientific">Rhodopseudomonas palustris (strain ATCC BAA-98 / CGA009)</name>
    <dbReference type="NCBI Taxonomy" id="258594"/>
    <lineage>
        <taxon>Bacteria</taxon>
        <taxon>Pseudomonadati</taxon>
        <taxon>Pseudomonadota</taxon>
        <taxon>Alphaproteobacteria</taxon>
        <taxon>Hyphomicrobiales</taxon>
        <taxon>Nitrobacteraceae</taxon>
        <taxon>Rhodopseudomonas</taxon>
    </lineage>
</organism>
<reference evidence="1 2" key="1">
    <citation type="journal article" date="2004" name="Nat. Biotechnol.">
        <title>Complete genome sequence of the metabolically versatile photosynthetic bacterium Rhodopseudomonas palustris.</title>
        <authorList>
            <person name="Larimer F.W."/>
            <person name="Chain P."/>
            <person name="Hauser L."/>
            <person name="Lamerdin J."/>
            <person name="Malfatti S."/>
            <person name="Do L."/>
            <person name="Land M.L."/>
            <person name="Pelletier D.A."/>
            <person name="Beatty J.T."/>
            <person name="Lang A.S."/>
            <person name="Tabita F.R."/>
            <person name="Gibson J.L."/>
            <person name="Hanson T.E."/>
            <person name="Bobst C."/>
            <person name="Torres J.L."/>
            <person name="Peres C."/>
            <person name="Harrison F.H."/>
            <person name="Gibson J."/>
            <person name="Harwood C.S."/>
        </authorList>
    </citation>
    <scope>NUCLEOTIDE SEQUENCE [LARGE SCALE GENOMIC DNA]</scope>
    <source>
        <strain evidence="2">ATCC BAA-98 / CGA009</strain>
    </source>
</reference>
<dbReference type="AlphaFoldDB" id="A0AAF0BMX7"/>
<keyword evidence="2" id="KW-1185">Reference proteome</keyword>
<accession>A0AAF0BMX7</accession>
<dbReference type="GeneID" id="66891148"/>
<dbReference type="KEGG" id="rpa:TX73_000750"/>
<evidence type="ECO:0000313" key="2">
    <source>
        <dbReference type="Proteomes" id="UP000001426"/>
    </source>
</evidence>